<evidence type="ECO:0000313" key="3">
    <source>
        <dbReference type="Proteomes" id="UP000634668"/>
    </source>
</evidence>
<sequence>MKNFRIWMDKKKAHIVRLAGQHEGFGSILSEFEFYRPSGGSGTKSAKWRPPRCNTRQQVT</sequence>
<evidence type="ECO:0000256" key="1">
    <source>
        <dbReference type="SAM" id="MobiDB-lite"/>
    </source>
</evidence>
<dbReference type="Proteomes" id="UP000634668">
    <property type="component" value="Unassembled WGS sequence"/>
</dbReference>
<proteinExistence type="predicted"/>
<reference evidence="2" key="2">
    <citation type="submission" date="2020-09" db="EMBL/GenBank/DDBJ databases">
        <authorList>
            <person name="Sun Q."/>
            <person name="Kim S."/>
        </authorList>
    </citation>
    <scope>NUCLEOTIDE SEQUENCE</scope>
    <source>
        <strain evidence="2">KCTC 12113</strain>
    </source>
</reference>
<dbReference type="AlphaFoldDB" id="A0A918J034"/>
<gene>
    <name evidence="2" type="ORF">GCM10007383_27330</name>
</gene>
<keyword evidence="3" id="KW-1185">Reference proteome</keyword>
<feature type="region of interest" description="Disordered" evidence="1">
    <location>
        <begin position="39"/>
        <end position="60"/>
    </location>
</feature>
<reference evidence="2" key="1">
    <citation type="journal article" date="2014" name="Int. J. Syst. Evol. Microbiol.">
        <title>Complete genome sequence of Corynebacterium casei LMG S-19264T (=DSM 44701T), isolated from a smear-ripened cheese.</title>
        <authorList>
            <consortium name="US DOE Joint Genome Institute (JGI-PGF)"/>
            <person name="Walter F."/>
            <person name="Albersmeier A."/>
            <person name="Kalinowski J."/>
            <person name="Ruckert C."/>
        </authorList>
    </citation>
    <scope>NUCLEOTIDE SEQUENCE</scope>
    <source>
        <strain evidence="2">KCTC 12113</strain>
    </source>
</reference>
<evidence type="ECO:0000313" key="2">
    <source>
        <dbReference type="EMBL" id="GGW41117.1"/>
    </source>
</evidence>
<accession>A0A918J034</accession>
<dbReference type="EMBL" id="BMWP01000020">
    <property type="protein sequence ID" value="GGW41117.1"/>
    <property type="molecule type" value="Genomic_DNA"/>
</dbReference>
<organism evidence="2 3">
    <name type="scientific">Arenibacter certesii</name>
    <dbReference type="NCBI Taxonomy" id="228955"/>
    <lineage>
        <taxon>Bacteria</taxon>
        <taxon>Pseudomonadati</taxon>
        <taxon>Bacteroidota</taxon>
        <taxon>Flavobacteriia</taxon>
        <taxon>Flavobacteriales</taxon>
        <taxon>Flavobacteriaceae</taxon>
        <taxon>Arenibacter</taxon>
    </lineage>
</organism>
<protein>
    <submittedName>
        <fullName evidence="2">Uncharacterized protein</fullName>
    </submittedName>
</protein>
<comment type="caution">
    <text evidence="2">The sequence shown here is derived from an EMBL/GenBank/DDBJ whole genome shotgun (WGS) entry which is preliminary data.</text>
</comment>
<name>A0A918J034_9FLAO</name>